<reference evidence="2 3" key="1">
    <citation type="submission" date="2018-07" db="EMBL/GenBank/DDBJ databases">
        <title>Genomic Encyclopedia of Type Strains, Phase IV (KMG-IV): sequencing the most valuable type-strain genomes for metagenomic binning, comparative biology and taxonomic classification.</title>
        <authorList>
            <person name="Goeker M."/>
        </authorList>
    </citation>
    <scope>NUCLEOTIDE SEQUENCE [LARGE SCALE GENOMIC DNA]</scope>
    <source>
        <strain evidence="2 3">DSM 103736</strain>
    </source>
</reference>
<sequence>MDNSKIHINTPVGEVLVRREDLDPDKWMLFEKTGLRQYVLWVHPETGASVALLDFPAGSGVPERHRHASNQFMYCLEGEYRYEGSNLTLKPGDFYMNPKGSYHGPTRAVTRSLLLEVYDGPHYYEKPEYHSEETIGKVVSEG</sequence>
<dbReference type="SUPFAM" id="SSF51182">
    <property type="entry name" value="RmlC-like cupins"/>
    <property type="match status" value="1"/>
</dbReference>
<evidence type="ECO:0000313" key="2">
    <source>
        <dbReference type="EMBL" id="RDK95731.1"/>
    </source>
</evidence>
<gene>
    <name evidence="2" type="ORF">C8D90_102212</name>
</gene>
<protein>
    <recommendedName>
        <fullName evidence="1">ChrR-like cupin domain-containing protein</fullName>
    </recommendedName>
</protein>
<name>A0A370R1D8_9GAMM</name>
<dbReference type="EMBL" id="QRAP01000002">
    <property type="protein sequence ID" value="RDK95731.1"/>
    <property type="molecule type" value="Genomic_DNA"/>
</dbReference>
<proteinExistence type="predicted"/>
<evidence type="ECO:0000313" key="3">
    <source>
        <dbReference type="Proteomes" id="UP000254848"/>
    </source>
</evidence>
<dbReference type="InterPro" id="IPR014710">
    <property type="entry name" value="RmlC-like_jellyroll"/>
</dbReference>
<comment type="caution">
    <text evidence="2">The sequence shown here is derived from an EMBL/GenBank/DDBJ whole genome shotgun (WGS) entry which is preliminary data.</text>
</comment>
<organism evidence="2 3">
    <name type="scientific">Enterobacillus tribolii</name>
    <dbReference type="NCBI Taxonomy" id="1487935"/>
    <lineage>
        <taxon>Bacteria</taxon>
        <taxon>Pseudomonadati</taxon>
        <taxon>Pseudomonadota</taxon>
        <taxon>Gammaproteobacteria</taxon>
        <taxon>Enterobacterales</taxon>
        <taxon>Hafniaceae</taxon>
        <taxon>Enterobacillus</taxon>
    </lineage>
</organism>
<dbReference type="InterPro" id="IPR025979">
    <property type="entry name" value="ChrR-like_cupin_dom"/>
</dbReference>
<dbReference type="OrthoDB" id="7861119at2"/>
<evidence type="ECO:0000259" key="1">
    <source>
        <dbReference type="Pfam" id="PF12973"/>
    </source>
</evidence>
<dbReference type="Gene3D" id="2.60.120.10">
    <property type="entry name" value="Jelly Rolls"/>
    <property type="match status" value="1"/>
</dbReference>
<dbReference type="Pfam" id="PF12973">
    <property type="entry name" value="Cupin_7"/>
    <property type="match status" value="1"/>
</dbReference>
<dbReference type="Proteomes" id="UP000254848">
    <property type="component" value="Unassembled WGS sequence"/>
</dbReference>
<dbReference type="RefSeq" id="WP_115457473.1">
    <property type="nucleotide sequence ID" value="NZ_QRAP01000002.1"/>
</dbReference>
<feature type="domain" description="ChrR-like cupin" evidence="1">
    <location>
        <begin position="26"/>
        <end position="121"/>
    </location>
</feature>
<dbReference type="InterPro" id="IPR011051">
    <property type="entry name" value="RmlC_Cupin_sf"/>
</dbReference>
<accession>A0A370R1D8</accession>
<dbReference type="AlphaFoldDB" id="A0A370R1D8"/>
<keyword evidence="3" id="KW-1185">Reference proteome</keyword>